<dbReference type="RefSeq" id="WP_156408444.1">
    <property type="nucleotide sequence ID" value="NZ_CP083374.1"/>
</dbReference>
<protein>
    <submittedName>
        <fullName evidence="1">Uncharacterized protein</fullName>
    </submittedName>
</protein>
<gene>
    <name evidence="1" type="ORF">GFB56_07345</name>
</gene>
<accession>A0AAW4FHW5</accession>
<organism evidence="1 2">
    <name type="scientific">Ensifer canadensis</name>
    <dbReference type="NCBI Taxonomy" id="555315"/>
    <lineage>
        <taxon>Bacteria</taxon>
        <taxon>Pseudomonadati</taxon>
        <taxon>Pseudomonadota</taxon>
        <taxon>Alphaproteobacteria</taxon>
        <taxon>Hyphomicrobiales</taxon>
        <taxon>Rhizobiaceae</taxon>
        <taxon>Sinorhizobium/Ensifer group</taxon>
        <taxon>Ensifer</taxon>
    </lineage>
</organism>
<comment type="caution">
    <text evidence="1">The sequence shown here is derived from an EMBL/GenBank/DDBJ whole genome shotgun (WGS) entry which is preliminary data.</text>
</comment>
<name>A0AAW4FHW5_9HYPH</name>
<keyword evidence="2" id="KW-1185">Reference proteome</keyword>
<evidence type="ECO:0000313" key="2">
    <source>
        <dbReference type="Proteomes" id="UP000744980"/>
    </source>
</evidence>
<dbReference type="Proteomes" id="UP000744980">
    <property type="component" value="Unassembled WGS sequence"/>
</dbReference>
<dbReference type="AlphaFoldDB" id="A0AAW4FHW5"/>
<reference evidence="1 2" key="1">
    <citation type="submission" date="2020-01" db="EMBL/GenBank/DDBJ databases">
        <title>Draft genome assembly of Ensifer adhaerens T173.</title>
        <authorList>
            <person name="Craig J.E."/>
            <person name="Stinchcombe J.R."/>
        </authorList>
    </citation>
    <scope>NUCLEOTIDE SEQUENCE [LARGE SCALE GENOMIC DNA]</scope>
    <source>
        <strain evidence="1 2">T173</strain>
    </source>
</reference>
<sequence length="45" mass="5265">MAKIADRIFNERGNEYFVLNNKYPRDLDTARRRLVGEPTDCTAPH</sequence>
<evidence type="ECO:0000313" key="1">
    <source>
        <dbReference type="EMBL" id="MBM3090626.1"/>
    </source>
</evidence>
<dbReference type="EMBL" id="WXFA01000003">
    <property type="protein sequence ID" value="MBM3090626.1"/>
    <property type="molecule type" value="Genomic_DNA"/>
</dbReference>
<proteinExistence type="predicted"/>